<keyword evidence="4" id="KW-0133">Cell shape</keyword>
<dbReference type="eggNOG" id="COG1686">
    <property type="taxonomic scope" value="Bacteria"/>
</dbReference>
<dbReference type="InterPro" id="IPR018044">
    <property type="entry name" value="Peptidase_S11"/>
</dbReference>
<proteinExistence type="inferred from homology"/>
<dbReference type="STRING" id="395963.Bind_0357"/>
<dbReference type="RefSeq" id="WP_012383369.1">
    <property type="nucleotide sequence ID" value="NC_010581.1"/>
</dbReference>
<dbReference type="EC" id="3.4.16.4" evidence="12"/>
<dbReference type="PANTHER" id="PTHR21581">
    <property type="entry name" value="D-ALANYL-D-ALANINE CARBOXYPEPTIDASE"/>
    <property type="match status" value="1"/>
</dbReference>
<dbReference type="HOGENOM" id="CLU_027070_1_4_5"/>
<gene>
    <name evidence="12" type="ordered locus">Bind_0357</name>
</gene>
<feature type="binding site" evidence="8">
    <location>
        <position position="252"/>
    </location>
    <ligand>
        <name>substrate</name>
    </ligand>
</feature>
<dbReference type="SUPFAM" id="SSF56601">
    <property type="entry name" value="beta-lactamase/transpeptidase-like"/>
    <property type="match status" value="1"/>
</dbReference>
<dbReference type="GO" id="GO:0071555">
    <property type="term" value="P:cell wall organization"/>
    <property type="evidence" value="ECO:0007669"/>
    <property type="project" value="UniProtKB-KW"/>
</dbReference>
<evidence type="ECO:0000256" key="1">
    <source>
        <dbReference type="ARBA" id="ARBA00007164"/>
    </source>
</evidence>
<feature type="region of interest" description="Disordered" evidence="10">
    <location>
        <begin position="1"/>
        <end position="23"/>
    </location>
</feature>
<reference evidence="12 13" key="2">
    <citation type="journal article" date="2010" name="J. Bacteriol.">
        <title>Complete genome sequence of Beijerinckia indica subsp. indica.</title>
        <authorList>
            <person name="Tamas I."/>
            <person name="Dedysh S.N."/>
            <person name="Liesack W."/>
            <person name="Stott M.B."/>
            <person name="Alam M."/>
            <person name="Murrell J.C."/>
            <person name="Dunfield P.F."/>
        </authorList>
    </citation>
    <scope>NUCLEOTIDE SEQUENCE [LARGE SCALE GENOMIC DNA]</scope>
    <source>
        <strain evidence="13">ATCC 9039 / DSM 1715 / NCIMB 8712</strain>
    </source>
</reference>
<keyword evidence="2" id="KW-0732">Signal</keyword>
<evidence type="ECO:0000259" key="11">
    <source>
        <dbReference type="Pfam" id="PF00768"/>
    </source>
</evidence>
<dbReference type="PRINTS" id="PR00725">
    <property type="entry name" value="DADACBPTASE1"/>
</dbReference>
<evidence type="ECO:0000256" key="8">
    <source>
        <dbReference type="PIRSR" id="PIRSR618044-2"/>
    </source>
</evidence>
<feature type="active site" description="Proton acceptor" evidence="7">
    <location>
        <position position="93"/>
    </location>
</feature>
<dbReference type="GO" id="GO:0009252">
    <property type="term" value="P:peptidoglycan biosynthetic process"/>
    <property type="evidence" value="ECO:0007669"/>
    <property type="project" value="UniProtKB-KW"/>
</dbReference>
<organism evidence="12 13">
    <name type="scientific">Beijerinckia indica subsp. indica (strain ATCC 9039 / DSM 1715 / NCIMB 8712)</name>
    <dbReference type="NCBI Taxonomy" id="395963"/>
    <lineage>
        <taxon>Bacteria</taxon>
        <taxon>Pseudomonadati</taxon>
        <taxon>Pseudomonadota</taxon>
        <taxon>Alphaproteobacteria</taxon>
        <taxon>Hyphomicrobiales</taxon>
        <taxon>Beijerinckiaceae</taxon>
        <taxon>Beijerinckia</taxon>
    </lineage>
</organism>
<keyword evidence="13" id="KW-1185">Reference proteome</keyword>
<feature type="domain" description="Peptidase S11 D-alanyl-D-alanine carboxypeptidase A N-terminal" evidence="11">
    <location>
        <begin position="58"/>
        <end position="282"/>
    </location>
</feature>
<evidence type="ECO:0000256" key="5">
    <source>
        <dbReference type="ARBA" id="ARBA00022984"/>
    </source>
</evidence>
<comment type="similarity">
    <text evidence="1 9">Belongs to the peptidase S11 family.</text>
</comment>
<feature type="active site" description="Acyl-ester intermediate" evidence="7">
    <location>
        <position position="90"/>
    </location>
</feature>
<sequence>MSPFTPGPQSGLHRKGLRGHGTERPRRSLWQRFRLHRFSSRLLHGGLAIAAVATTTLTDTAQAAPGLVIDLASGNVIYQSEATRPWYPASLTKLMTLYVALQAVRDHRIGFDTPLVVSARAHAMPPSKMGFKPGTQVTLGNALKMLMVKSANDIAITVAEGIAGSVEAFAEDMNAQAADLGLRQSHFVNPNGLHNEQHYSSARDMALLARALYLRFPQYASLYNIGALRLGNQIIQNHNNLLGRYPGVDGMKTGYTCTAGFNIVASAEQSGRRVIVVVLGSPNVETRTIKAAALFDRAFSNIDHAFVTLDNLPVPPDMLPSPYDVCRNRAQVMAEANAEIDTLMTPLQAGAFTPQPERAFLFDADALGRAVPVASRITLVPRPVFDPQPVSVGPVAGYSGPVAQARAPHTPIGSAPLPELASAYAPKAAARPLPLMPDLDAVPLKQTQTPIKPAVVLKPAPVAHRMAHHAPVSPPPAHAAATVKPPVVKAKVVSVKPVVLLKTAAPLPPKTAEKPKTAGKPAAKVSAKTATTEKTAVH</sequence>
<dbReference type="GO" id="GO:0009002">
    <property type="term" value="F:serine-type D-Ala-D-Ala carboxypeptidase activity"/>
    <property type="evidence" value="ECO:0007669"/>
    <property type="project" value="UniProtKB-EC"/>
</dbReference>
<keyword evidence="12" id="KW-0121">Carboxypeptidase</keyword>
<reference evidence="13" key="1">
    <citation type="submission" date="2008-03" db="EMBL/GenBank/DDBJ databases">
        <title>Complete sequence of chromosome of Beijerinckia indica subsp. indica ATCC 9039.</title>
        <authorList>
            <consortium name="US DOE Joint Genome Institute"/>
            <person name="Copeland A."/>
            <person name="Lucas S."/>
            <person name="Lapidus A."/>
            <person name="Glavina del Rio T."/>
            <person name="Dalin E."/>
            <person name="Tice H."/>
            <person name="Bruce D."/>
            <person name="Goodwin L."/>
            <person name="Pitluck S."/>
            <person name="LaButti K."/>
            <person name="Schmutz J."/>
            <person name="Larimer F."/>
            <person name="Land M."/>
            <person name="Hauser L."/>
            <person name="Kyrpides N."/>
            <person name="Mikhailova N."/>
            <person name="Dunfield P.F."/>
            <person name="Dedysh S.N."/>
            <person name="Liesack W."/>
            <person name="Saw J.H."/>
            <person name="Alam M."/>
            <person name="Chen Y."/>
            <person name="Murrell J.C."/>
            <person name="Richardson P."/>
        </authorList>
    </citation>
    <scope>NUCLEOTIDE SEQUENCE [LARGE SCALE GENOMIC DNA]</scope>
    <source>
        <strain evidence="13">ATCC 9039 / DSM 1715 / NCIMB 8712</strain>
    </source>
</reference>
<evidence type="ECO:0000313" key="13">
    <source>
        <dbReference type="Proteomes" id="UP000001695"/>
    </source>
</evidence>
<keyword evidence="12" id="KW-0645">Protease</keyword>
<dbReference type="GO" id="GO:0008360">
    <property type="term" value="P:regulation of cell shape"/>
    <property type="evidence" value="ECO:0007669"/>
    <property type="project" value="UniProtKB-KW"/>
</dbReference>
<feature type="compositionally biased region" description="Polar residues" evidence="10">
    <location>
        <begin position="528"/>
        <end position="538"/>
    </location>
</feature>
<dbReference type="InterPro" id="IPR001967">
    <property type="entry name" value="Peptidase_S11_N"/>
</dbReference>
<keyword evidence="6" id="KW-0961">Cell wall biogenesis/degradation</keyword>
<evidence type="ECO:0000256" key="6">
    <source>
        <dbReference type="ARBA" id="ARBA00023316"/>
    </source>
</evidence>
<evidence type="ECO:0000313" key="12">
    <source>
        <dbReference type="EMBL" id="ACB94011.1"/>
    </source>
</evidence>
<evidence type="ECO:0000256" key="7">
    <source>
        <dbReference type="PIRSR" id="PIRSR618044-1"/>
    </source>
</evidence>
<dbReference type="Gene3D" id="3.40.710.10">
    <property type="entry name" value="DD-peptidase/beta-lactamase superfamily"/>
    <property type="match status" value="1"/>
</dbReference>
<evidence type="ECO:0000256" key="9">
    <source>
        <dbReference type="RuleBase" id="RU004016"/>
    </source>
</evidence>
<dbReference type="EMBL" id="CP001016">
    <property type="protein sequence ID" value="ACB94011.1"/>
    <property type="molecule type" value="Genomic_DNA"/>
</dbReference>
<name>B2IDF9_BEII9</name>
<evidence type="ECO:0000256" key="4">
    <source>
        <dbReference type="ARBA" id="ARBA00022960"/>
    </source>
</evidence>
<accession>B2IDF9</accession>
<dbReference type="KEGG" id="bid:Bind_0357"/>
<feature type="active site" evidence="7">
    <location>
        <position position="150"/>
    </location>
</feature>
<evidence type="ECO:0000256" key="3">
    <source>
        <dbReference type="ARBA" id="ARBA00022801"/>
    </source>
</evidence>
<dbReference type="InterPro" id="IPR012338">
    <property type="entry name" value="Beta-lactam/transpept-like"/>
</dbReference>
<keyword evidence="5" id="KW-0573">Peptidoglycan synthesis</keyword>
<dbReference type="GO" id="GO:0006508">
    <property type="term" value="P:proteolysis"/>
    <property type="evidence" value="ECO:0007669"/>
    <property type="project" value="InterPro"/>
</dbReference>
<dbReference type="Proteomes" id="UP000001695">
    <property type="component" value="Chromosome"/>
</dbReference>
<dbReference type="AlphaFoldDB" id="B2IDF9"/>
<keyword evidence="3 12" id="KW-0378">Hydrolase</keyword>
<dbReference type="Pfam" id="PF00768">
    <property type="entry name" value="Peptidase_S11"/>
    <property type="match status" value="1"/>
</dbReference>
<protein>
    <submittedName>
        <fullName evidence="12">Serine-type D-Ala-D-Ala carboxypeptidase</fullName>
        <ecNumber evidence="12">3.4.16.4</ecNumber>
    </submittedName>
</protein>
<dbReference type="OrthoDB" id="9795979at2"/>
<feature type="region of interest" description="Disordered" evidence="10">
    <location>
        <begin position="508"/>
        <end position="538"/>
    </location>
</feature>
<dbReference type="PANTHER" id="PTHR21581:SF6">
    <property type="entry name" value="TRAFFICKING PROTEIN PARTICLE COMPLEX SUBUNIT 12"/>
    <property type="match status" value="1"/>
</dbReference>
<evidence type="ECO:0000256" key="2">
    <source>
        <dbReference type="ARBA" id="ARBA00022729"/>
    </source>
</evidence>
<evidence type="ECO:0000256" key="10">
    <source>
        <dbReference type="SAM" id="MobiDB-lite"/>
    </source>
</evidence>